<protein>
    <submittedName>
        <fullName evidence="1">ER membrane protein complex subunit 6-like</fullName>
    </submittedName>
</protein>
<proteinExistence type="predicted"/>
<dbReference type="AlphaFoldDB" id="A0ABD1GMH8"/>
<keyword evidence="2" id="KW-1185">Reference proteome</keyword>
<comment type="caution">
    <text evidence="1">The sequence shown here is derived from an EMBL/GenBank/DDBJ whole genome shotgun (WGS) entry which is preliminary data.</text>
</comment>
<dbReference type="PANTHER" id="PTHR20994">
    <property type="entry name" value="ER MEMBRANE PROTEIN COMPLEX SUBUNIT 6"/>
    <property type="match status" value="1"/>
</dbReference>
<evidence type="ECO:0000313" key="2">
    <source>
        <dbReference type="Proteomes" id="UP001567538"/>
    </source>
</evidence>
<dbReference type="EMBL" id="JBEAFC010000008">
    <property type="protein sequence ID" value="KAL1545344.1"/>
    <property type="molecule type" value="Genomic_DNA"/>
</dbReference>
<evidence type="ECO:0000313" key="1">
    <source>
        <dbReference type="EMBL" id="KAL1545344.1"/>
    </source>
</evidence>
<accession>A0ABD1GMH8</accession>
<gene>
    <name evidence="1" type="ORF">AAHA92_22084</name>
</gene>
<dbReference type="PANTHER" id="PTHR20994:SF0">
    <property type="entry name" value="ER MEMBRANE PROTEIN COMPLEX SUBUNIT 6"/>
    <property type="match status" value="1"/>
</dbReference>
<dbReference type="Proteomes" id="UP001567538">
    <property type="component" value="Unassembled WGS sequence"/>
</dbReference>
<organism evidence="1 2">
    <name type="scientific">Salvia divinorum</name>
    <name type="common">Maria pastora</name>
    <name type="synonym">Diviner's sage</name>
    <dbReference type="NCBI Taxonomy" id="28513"/>
    <lineage>
        <taxon>Eukaryota</taxon>
        <taxon>Viridiplantae</taxon>
        <taxon>Streptophyta</taxon>
        <taxon>Embryophyta</taxon>
        <taxon>Tracheophyta</taxon>
        <taxon>Spermatophyta</taxon>
        <taxon>Magnoliopsida</taxon>
        <taxon>eudicotyledons</taxon>
        <taxon>Gunneridae</taxon>
        <taxon>Pentapetalae</taxon>
        <taxon>asterids</taxon>
        <taxon>lamiids</taxon>
        <taxon>Lamiales</taxon>
        <taxon>Lamiaceae</taxon>
        <taxon>Nepetoideae</taxon>
        <taxon>Mentheae</taxon>
        <taxon>Salviinae</taxon>
        <taxon>Salvia</taxon>
        <taxon>Salvia subgen. Calosphace</taxon>
    </lineage>
</organism>
<sequence>MAVHDDSNVQKKISSDALEEIPTLNVENMQNNTRIISYSRTFMSTIGLAAKTGFAVHSFFDSWNQIVFDGAF</sequence>
<dbReference type="InterPro" id="IPR008504">
    <property type="entry name" value="Emc6"/>
</dbReference>
<name>A0ABD1GMH8_SALDI</name>
<reference evidence="1 2" key="1">
    <citation type="submission" date="2024-06" db="EMBL/GenBank/DDBJ databases">
        <title>A chromosome level genome sequence of Diviner's sage (Salvia divinorum).</title>
        <authorList>
            <person name="Ford S.A."/>
            <person name="Ro D.-K."/>
            <person name="Ness R.W."/>
            <person name="Phillips M.A."/>
        </authorList>
    </citation>
    <scope>NUCLEOTIDE SEQUENCE [LARGE SCALE GENOMIC DNA]</scope>
    <source>
        <strain evidence="1">SAF-2024a</strain>
        <tissue evidence="1">Leaf</tissue>
    </source>
</reference>